<evidence type="ECO:0000313" key="8">
    <source>
        <dbReference type="Proteomes" id="UP001163046"/>
    </source>
</evidence>
<proteinExistence type="inferred from homology"/>
<feature type="transmembrane region" description="Helical" evidence="6">
    <location>
        <begin position="95"/>
        <end position="113"/>
    </location>
</feature>
<dbReference type="Proteomes" id="UP001163046">
    <property type="component" value="Unassembled WGS sequence"/>
</dbReference>
<evidence type="ECO:0000313" key="7">
    <source>
        <dbReference type="EMBL" id="KAJ7386677.1"/>
    </source>
</evidence>
<dbReference type="EMBL" id="MU825875">
    <property type="protein sequence ID" value="KAJ7386677.1"/>
    <property type="molecule type" value="Genomic_DNA"/>
</dbReference>
<feature type="transmembrane region" description="Helical" evidence="6">
    <location>
        <begin position="68"/>
        <end position="89"/>
    </location>
</feature>
<comment type="similarity">
    <text evidence="2">Belongs to the nucleobase:cation symporter-2 (NCS2) (TC 2.A.40) family.</text>
</comment>
<dbReference type="GO" id="GO:0022857">
    <property type="term" value="F:transmembrane transporter activity"/>
    <property type="evidence" value="ECO:0007669"/>
    <property type="project" value="InterPro"/>
</dbReference>
<evidence type="ECO:0008006" key="9">
    <source>
        <dbReference type="Google" id="ProtNLM"/>
    </source>
</evidence>
<reference evidence="7" key="1">
    <citation type="submission" date="2023-01" db="EMBL/GenBank/DDBJ databases">
        <title>Genome assembly of the deep-sea coral Lophelia pertusa.</title>
        <authorList>
            <person name="Herrera S."/>
            <person name="Cordes E."/>
        </authorList>
    </citation>
    <scope>NUCLEOTIDE SEQUENCE</scope>
    <source>
        <strain evidence="7">USNM1676648</strain>
        <tissue evidence="7">Polyp</tissue>
    </source>
</reference>
<evidence type="ECO:0000256" key="1">
    <source>
        <dbReference type="ARBA" id="ARBA00004141"/>
    </source>
</evidence>
<organism evidence="7 8">
    <name type="scientific">Desmophyllum pertusum</name>
    <dbReference type="NCBI Taxonomy" id="174260"/>
    <lineage>
        <taxon>Eukaryota</taxon>
        <taxon>Metazoa</taxon>
        <taxon>Cnidaria</taxon>
        <taxon>Anthozoa</taxon>
        <taxon>Hexacorallia</taxon>
        <taxon>Scleractinia</taxon>
        <taxon>Caryophylliina</taxon>
        <taxon>Caryophylliidae</taxon>
        <taxon>Desmophyllum</taxon>
    </lineage>
</organism>
<dbReference type="Pfam" id="PF00860">
    <property type="entry name" value="Xan_ur_permease"/>
    <property type="match status" value="1"/>
</dbReference>
<gene>
    <name evidence="7" type="ORF">OS493_006685</name>
</gene>
<evidence type="ECO:0000256" key="2">
    <source>
        <dbReference type="ARBA" id="ARBA00008821"/>
    </source>
</evidence>
<feature type="transmembrane region" description="Helical" evidence="6">
    <location>
        <begin position="309"/>
        <end position="331"/>
    </location>
</feature>
<dbReference type="GO" id="GO:0016020">
    <property type="term" value="C:membrane"/>
    <property type="evidence" value="ECO:0007669"/>
    <property type="project" value="UniProtKB-SubCell"/>
</dbReference>
<accession>A0A9W9ZRR7</accession>
<evidence type="ECO:0000256" key="5">
    <source>
        <dbReference type="ARBA" id="ARBA00023136"/>
    </source>
</evidence>
<sequence>MVRLPVVGFSRLPIVQGGTASFLIPTFAILSLPQWTCPKPEETINSTESSLINNDEIWQPRMREIQGAMMVSSLFQIVIGFTGLIGFLLRFIGPLTIAPTITLIGVALFRVAADHAGNHWGISLTTIALIALFSQYLTNVKIPVPGYSKTRGGCYIGQYPFFRLFPIILAIAVSWIICAIITAAGGFPSNPSIPQYKARTDARTAVLKEAKWFRFPYPGQWGTPTVSAAGVFGMLAGVLATIIESVGNYYACARLAGAPPPPKHSINRGIGMQGIGCLLAGAFGSGNGTTSYSENTGVIGITKVGSLRVIQYGALFMLITSVLGKIGAIFVCIPDPIVGGVYMVMFGMIAAVGISNLQFADMNSSRNLFIVGFSTVFGLALPHYMENHPKAIETGVSEIDQILTVLFSTSMAVGCIVAFILDNTIPGTIEERGLKAWRQHLSDESDEQFQTASINVYDLPFGLNRISNCKVAKYLPFLPYDDQEHQAALDVEMSGACNDGFDSAPMPVLSCKDN</sequence>
<keyword evidence="4 6" id="KW-1133">Transmembrane helix</keyword>
<dbReference type="InterPro" id="IPR006043">
    <property type="entry name" value="NCS2"/>
</dbReference>
<evidence type="ECO:0000256" key="6">
    <source>
        <dbReference type="SAM" id="Phobius"/>
    </source>
</evidence>
<protein>
    <recommendedName>
        <fullName evidence="9">Solute carrier family 23 member 2</fullName>
    </recommendedName>
</protein>
<evidence type="ECO:0000256" key="4">
    <source>
        <dbReference type="ARBA" id="ARBA00022989"/>
    </source>
</evidence>
<feature type="transmembrane region" description="Helical" evidence="6">
    <location>
        <begin position="405"/>
        <end position="425"/>
    </location>
</feature>
<keyword evidence="3 6" id="KW-0812">Transmembrane</keyword>
<dbReference type="PANTHER" id="PTHR11119">
    <property type="entry name" value="XANTHINE-URACIL / VITAMIN C PERMEASE FAMILY MEMBER"/>
    <property type="match status" value="1"/>
</dbReference>
<dbReference type="OrthoDB" id="1641903at2759"/>
<feature type="transmembrane region" description="Helical" evidence="6">
    <location>
        <begin position="367"/>
        <end position="385"/>
    </location>
</feature>
<feature type="transmembrane region" description="Helical" evidence="6">
    <location>
        <begin position="120"/>
        <end position="138"/>
    </location>
</feature>
<keyword evidence="5 6" id="KW-0472">Membrane</keyword>
<comment type="subcellular location">
    <subcellularLocation>
        <location evidence="1">Membrane</location>
        <topology evidence="1">Multi-pass membrane protein</topology>
    </subcellularLocation>
</comment>
<dbReference type="AlphaFoldDB" id="A0A9W9ZRR7"/>
<comment type="caution">
    <text evidence="7">The sequence shown here is derived from an EMBL/GenBank/DDBJ whole genome shotgun (WGS) entry which is preliminary data.</text>
</comment>
<name>A0A9W9ZRR7_9CNID</name>
<keyword evidence="8" id="KW-1185">Reference proteome</keyword>
<feature type="transmembrane region" description="Helical" evidence="6">
    <location>
        <begin position="337"/>
        <end position="355"/>
    </location>
</feature>
<feature type="transmembrane region" description="Helical" evidence="6">
    <location>
        <begin position="164"/>
        <end position="187"/>
    </location>
</feature>
<evidence type="ECO:0000256" key="3">
    <source>
        <dbReference type="ARBA" id="ARBA00022692"/>
    </source>
</evidence>